<evidence type="ECO:0000313" key="2">
    <source>
        <dbReference type="Proteomes" id="UP000295431"/>
    </source>
</evidence>
<dbReference type="Proteomes" id="UP000295431">
    <property type="component" value="Unassembled WGS sequence"/>
</dbReference>
<gene>
    <name evidence="1" type="ORF">E1284_13665</name>
</gene>
<dbReference type="OrthoDB" id="3295921at2"/>
<evidence type="ECO:0008006" key="3">
    <source>
        <dbReference type="Google" id="ProtNLM"/>
    </source>
</evidence>
<protein>
    <recommendedName>
        <fullName evidence="3">Immunity protein 10</fullName>
    </recommendedName>
</protein>
<reference evidence="1 2" key="1">
    <citation type="submission" date="2019-03" db="EMBL/GenBank/DDBJ databases">
        <title>Draft genome sequences of novel Actinobacteria.</title>
        <authorList>
            <person name="Sahin N."/>
            <person name="Ay H."/>
            <person name="Saygin H."/>
        </authorList>
    </citation>
    <scope>NUCLEOTIDE SEQUENCE [LARGE SCALE GENOMIC DNA]</scope>
    <source>
        <strain evidence="1 2">DSM 45347</strain>
    </source>
</reference>
<keyword evidence="2" id="KW-1185">Reference proteome</keyword>
<evidence type="ECO:0000313" key="1">
    <source>
        <dbReference type="EMBL" id="TDC16094.1"/>
    </source>
</evidence>
<dbReference type="InterPro" id="IPR028962">
    <property type="entry name" value="Imm10"/>
</dbReference>
<proteinExistence type="predicted"/>
<dbReference type="AlphaFoldDB" id="A0A4R4P386"/>
<dbReference type="Pfam" id="PF15588">
    <property type="entry name" value="Imm10"/>
    <property type="match status" value="1"/>
</dbReference>
<comment type="caution">
    <text evidence="1">The sequence shown here is derived from an EMBL/GenBank/DDBJ whole genome shotgun (WGS) entry which is preliminary data.</text>
</comment>
<sequence>MSVTGTRLPQMTLKFTARVAATDDDKESLCVGVAEHDDGSGMFLTFMCMLSEPDEQDVMLGMDTYCLVTPDQGTAYGGVKEIAISDGVLRVVVADDDLEALGLDHAEIEATLAVDEKSIEQLRQSLRRVLTYGRLETHPVMVGV</sequence>
<name>A0A4R4P386_9ACTN</name>
<accession>A0A4R4P386</accession>
<organism evidence="1 2">
    <name type="scientific">Actinomadura bangladeshensis</name>
    <dbReference type="NCBI Taxonomy" id="453573"/>
    <lineage>
        <taxon>Bacteria</taxon>
        <taxon>Bacillati</taxon>
        <taxon>Actinomycetota</taxon>
        <taxon>Actinomycetes</taxon>
        <taxon>Streptosporangiales</taxon>
        <taxon>Thermomonosporaceae</taxon>
        <taxon>Actinomadura</taxon>
    </lineage>
</organism>
<dbReference type="EMBL" id="SMJW01000056">
    <property type="protein sequence ID" value="TDC16094.1"/>
    <property type="molecule type" value="Genomic_DNA"/>
</dbReference>